<evidence type="ECO:0000313" key="1">
    <source>
        <dbReference type="EMBL" id="EAQ12642.1"/>
    </source>
</evidence>
<dbReference type="HOGENOM" id="CLU_3382615_0_0_5"/>
<name>A3VH87_9RHOB</name>
<accession>A3VH87</accession>
<protein>
    <submittedName>
        <fullName evidence="1">Uncharacterized protein</fullName>
    </submittedName>
</protein>
<evidence type="ECO:0000313" key="2">
    <source>
        <dbReference type="Proteomes" id="UP000002931"/>
    </source>
</evidence>
<dbReference type="Proteomes" id="UP000002931">
    <property type="component" value="Unassembled WGS sequence"/>
</dbReference>
<reference evidence="1 2" key="1">
    <citation type="journal article" date="2010" name="J. Bacteriol.">
        <title>Genome sequences of Pelagibaca bermudensis HTCC2601T and Maritimibacter alkaliphilus HTCC2654T, the type strains of two marine Roseobacter genera.</title>
        <authorList>
            <person name="Thrash J.C."/>
            <person name="Cho J.C."/>
            <person name="Ferriera S."/>
            <person name="Johnson J."/>
            <person name="Vergin K.L."/>
            <person name="Giovannoni S.J."/>
        </authorList>
    </citation>
    <scope>NUCLEOTIDE SEQUENCE [LARGE SCALE GENOMIC DNA]</scope>
    <source>
        <strain evidence="1 2">HTCC2654</strain>
    </source>
</reference>
<proteinExistence type="predicted"/>
<keyword evidence="2" id="KW-1185">Reference proteome</keyword>
<comment type="caution">
    <text evidence="1">The sequence shown here is derived from an EMBL/GenBank/DDBJ whole genome shotgun (WGS) entry which is preliminary data.</text>
</comment>
<sequence length="33" mass="3853">MSRSGLQSKTHAWVMCMWSRRFLLGQRDGSLIL</sequence>
<gene>
    <name evidence="1" type="ORF">RB2654_15190</name>
</gene>
<organism evidence="1 2">
    <name type="scientific">Maritimibacter alkaliphilus HTCC2654</name>
    <dbReference type="NCBI Taxonomy" id="314271"/>
    <lineage>
        <taxon>Bacteria</taxon>
        <taxon>Pseudomonadati</taxon>
        <taxon>Pseudomonadota</taxon>
        <taxon>Alphaproteobacteria</taxon>
        <taxon>Rhodobacterales</taxon>
        <taxon>Roseobacteraceae</taxon>
        <taxon>Maritimibacter</taxon>
    </lineage>
</organism>
<dbReference type="AlphaFoldDB" id="A3VH87"/>
<dbReference type="EMBL" id="AAMT01000008">
    <property type="protein sequence ID" value="EAQ12642.1"/>
    <property type="molecule type" value="Genomic_DNA"/>
</dbReference>